<protein>
    <submittedName>
        <fullName evidence="3">DUF3943 domain-containing protein</fullName>
    </submittedName>
</protein>
<name>A0AA95HJQ8_9BACT</name>
<dbReference type="EMBL" id="CP126056">
    <property type="protein sequence ID" value="WHX09132.1"/>
    <property type="molecule type" value="Genomic_DNA"/>
</dbReference>
<organism evidence="3 4">
    <name type="scientific">Phocaeicola dorei</name>
    <dbReference type="NCBI Taxonomy" id="357276"/>
    <lineage>
        <taxon>Bacteria</taxon>
        <taxon>Pseudomonadati</taxon>
        <taxon>Bacteroidota</taxon>
        <taxon>Bacteroidia</taxon>
        <taxon>Bacteroidales</taxon>
        <taxon>Bacteroidaceae</taxon>
        <taxon>Phocaeicola</taxon>
    </lineage>
</organism>
<feature type="chain" id="PRO_5041643997" evidence="1">
    <location>
        <begin position="22"/>
        <end position="256"/>
    </location>
</feature>
<evidence type="ECO:0000259" key="2">
    <source>
        <dbReference type="Pfam" id="PF13084"/>
    </source>
</evidence>
<sequence>MKLQHIALVCLLALSAGNVTAQILHRSDSIYTFTDPRLQKKHPWRAAAETFGMNVGVWAFDRYVMNEDFAKISIGSIRRNIKHGFVWDNDQFSTNLFAHPYHGNLYFNAARSNGLTFWESTPYAFAGSLMWEIAAEVEPPAINDLMATTLGGIALGEVTHRMSSLVLDDSKRGFSRFTREFLGTLICPMRGLNRMITGEMWQVKRSHYKYHDYDRIPVHFSIGAGDRYLADDNYLFRGEHNPYLEFGYNTEMLSIK</sequence>
<evidence type="ECO:0000256" key="1">
    <source>
        <dbReference type="SAM" id="SignalP"/>
    </source>
</evidence>
<dbReference type="Proteomes" id="UP001177934">
    <property type="component" value="Chromosome"/>
</dbReference>
<feature type="domain" description="DUF3943" evidence="2">
    <location>
        <begin position="84"/>
        <end position="189"/>
    </location>
</feature>
<dbReference type="AlphaFoldDB" id="A0AA95HJQ8"/>
<proteinExistence type="predicted"/>
<accession>A0AA95HJQ8</accession>
<gene>
    <name evidence="3" type="ORF">QNN11_17370</name>
</gene>
<evidence type="ECO:0000313" key="3">
    <source>
        <dbReference type="EMBL" id="WHX09132.1"/>
    </source>
</evidence>
<feature type="signal peptide" evidence="1">
    <location>
        <begin position="1"/>
        <end position="21"/>
    </location>
</feature>
<reference evidence="3" key="1">
    <citation type="journal article" date="2023" name="Nat. Commun.">
        <title>Identification of a novel Human Milk Oligosaccharides utilization cluster in the infant gut commensal Bacteroides dorei.</title>
        <authorList>
            <person name="Kijner S."/>
            <person name="Ennis D."/>
            <person name="Shmorak S."/>
            <person name="Florentin A."/>
            <person name="Yassour M."/>
        </authorList>
    </citation>
    <scope>NUCLEOTIDE SEQUENCE</scope>
    <source>
        <strain evidence="3">2</strain>
    </source>
</reference>
<dbReference type="InterPro" id="IPR025079">
    <property type="entry name" value="DUF3943"/>
</dbReference>
<keyword evidence="1" id="KW-0732">Signal</keyword>
<dbReference type="Pfam" id="PF13084">
    <property type="entry name" value="DUF3943"/>
    <property type="match status" value="1"/>
</dbReference>
<evidence type="ECO:0000313" key="4">
    <source>
        <dbReference type="Proteomes" id="UP001177934"/>
    </source>
</evidence>